<dbReference type="SUPFAM" id="SSF46689">
    <property type="entry name" value="Homeodomain-like"/>
    <property type="match status" value="1"/>
</dbReference>
<keyword evidence="3" id="KW-0804">Transcription</keyword>
<dbReference type="Proteomes" id="UP000198629">
    <property type="component" value="Unassembled WGS sequence"/>
</dbReference>
<dbReference type="PROSITE" id="PS50977">
    <property type="entry name" value="HTH_TETR_2"/>
    <property type="match status" value="1"/>
</dbReference>
<dbReference type="Pfam" id="PF00440">
    <property type="entry name" value="TetR_N"/>
    <property type="match status" value="1"/>
</dbReference>
<gene>
    <name evidence="6" type="ORF">SAMN05192566_1977</name>
</gene>
<keyword evidence="2 4" id="KW-0238">DNA-binding</keyword>
<dbReference type="SUPFAM" id="SSF48498">
    <property type="entry name" value="Tetracyclin repressor-like, C-terminal domain"/>
    <property type="match status" value="1"/>
</dbReference>
<dbReference type="InterPro" id="IPR036271">
    <property type="entry name" value="Tet_transcr_reg_TetR-rel_C_sf"/>
</dbReference>
<feature type="DNA-binding region" description="H-T-H motif" evidence="4">
    <location>
        <begin position="27"/>
        <end position="46"/>
    </location>
</feature>
<keyword evidence="1" id="KW-0805">Transcription regulation</keyword>
<evidence type="ECO:0000256" key="3">
    <source>
        <dbReference type="ARBA" id="ARBA00023163"/>
    </source>
</evidence>
<organism evidence="6 7">
    <name type="scientific">Methylophilus rhizosphaerae</name>
    <dbReference type="NCBI Taxonomy" id="492660"/>
    <lineage>
        <taxon>Bacteria</taxon>
        <taxon>Pseudomonadati</taxon>
        <taxon>Pseudomonadota</taxon>
        <taxon>Betaproteobacteria</taxon>
        <taxon>Nitrosomonadales</taxon>
        <taxon>Methylophilaceae</taxon>
        <taxon>Methylophilus</taxon>
    </lineage>
</organism>
<evidence type="ECO:0000313" key="6">
    <source>
        <dbReference type="EMBL" id="SDK67323.1"/>
    </source>
</evidence>
<evidence type="ECO:0000256" key="2">
    <source>
        <dbReference type="ARBA" id="ARBA00023125"/>
    </source>
</evidence>
<dbReference type="PRINTS" id="PR00455">
    <property type="entry name" value="HTHTETR"/>
</dbReference>
<name>A0A1G9DTW0_9PROT</name>
<dbReference type="STRING" id="492660.SAMN05192566_1977"/>
<protein>
    <submittedName>
        <fullName evidence="6">Transcriptional regulator, TetR family</fullName>
    </submittedName>
</protein>
<dbReference type="GO" id="GO:0003677">
    <property type="term" value="F:DNA binding"/>
    <property type="evidence" value="ECO:0007669"/>
    <property type="project" value="UniProtKB-UniRule"/>
</dbReference>
<feature type="domain" description="HTH tetR-type" evidence="5">
    <location>
        <begin position="4"/>
        <end position="64"/>
    </location>
</feature>
<evidence type="ECO:0000259" key="5">
    <source>
        <dbReference type="PROSITE" id="PS50977"/>
    </source>
</evidence>
<dbReference type="EMBL" id="FNFX01000004">
    <property type="protein sequence ID" value="SDK67323.1"/>
    <property type="molecule type" value="Genomic_DNA"/>
</dbReference>
<keyword evidence="7" id="KW-1185">Reference proteome</keyword>
<dbReference type="AlphaFoldDB" id="A0A1G9DTW0"/>
<dbReference type="RefSeq" id="WP_245652784.1">
    <property type="nucleotide sequence ID" value="NZ_FNFX01000004.1"/>
</dbReference>
<proteinExistence type="predicted"/>
<evidence type="ECO:0000313" key="7">
    <source>
        <dbReference type="Proteomes" id="UP000198629"/>
    </source>
</evidence>
<evidence type="ECO:0000256" key="1">
    <source>
        <dbReference type="ARBA" id="ARBA00023015"/>
    </source>
</evidence>
<dbReference type="PANTHER" id="PTHR47506:SF3">
    <property type="entry name" value="HTH-TYPE TRANSCRIPTIONAL REGULATOR LMRA"/>
    <property type="match status" value="1"/>
</dbReference>
<sequence length="188" mass="20331">MSAAEIKAKILGVATSLFEAKGINACAVDMIINASGVARATMYRHFPSKDTLIMAFLRSKADAFYEWLNRGLRNQKGKPADKLIALCILMEEWIGTPNFKGLPFHIGTIEFPEPDHPVNQFSITLAKELQEYFSALAKEAGAPDPAGLSQQIIMLFEGAALVERVAPGSNAAAKAKDAALLIIRGTLK</sequence>
<reference evidence="7" key="1">
    <citation type="submission" date="2016-10" db="EMBL/GenBank/DDBJ databases">
        <authorList>
            <person name="Varghese N."/>
            <person name="Submissions S."/>
        </authorList>
    </citation>
    <scope>NUCLEOTIDE SEQUENCE [LARGE SCALE GENOMIC DNA]</scope>
    <source>
        <strain evidence="7">CBMB127</strain>
    </source>
</reference>
<dbReference type="PANTHER" id="PTHR47506">
    <property type="entry name" value="TRANSCRIPTIONAL REGULATORY PROTEIN"/>
    <property type="match status" value="1"/>
</dbReference>
<dbReference type="Gene3D" id="1.10.357.10">
    <property type="entry name" value="Tetracycline Repressor, domain 2"/>
    <property type="match status" value="1"/>
</dbReference>
<accession>A0A1G9DTW0</accession>
<evidence type="ECO:0000256" key="4">
    <source>
        <dbReference type="PROSITE-ProRule" id="PRU00335"/>
    </source>
</evidence>
<dbReference type="InterPro" id="IPR001647">
    <property type="entry name" value="HTH_TetR"/>
</dbReference>
<dbReference type="InterPro" id="IPR009057">
    <property type="entry name" value="Homeodomain-like_sf"/>
</dbReference>